<dbReference type="Gene3D" id="3.30.470.20">
    <property type="entry name" value="ATP-grasp fold, B domain"/>
    <property type="match status" value="1"/>
</dbReference>
<proteinExistence type="predicted"/>
<dbReference type="SUPFAM" id="SSF56059">
    <property type="entry name" value="Glutathione synthetase ATP-binding domain-like"/>
    <property type="match status" value="1"/>
</dbReference>
<dbReference type="KEGG" id="ppsc:EHS13_17085"/>
<dbReference type="Pfam" id="PF14398">
    <property type="entry name" value="ATPgrasp_YheCD"/>
    <property type="match status" value="1"/>
</dbReference>
<dbReference type="EMBL" id="CP034235">
    <property type="protein sequence ID" value="QGQ96476.1"/>
    <property type="molecule type" value="Genomic_DNA"/>
</dbReference>
<accession>A0A6B8RM17</accession>
<keyword evidence="2" id="KW-1185">Reference proteome</keyword>
<gene>
    <name evidence="1" type="ORF">EHS13_17085</name>
</gene>
<dbReference type="InterPro" id="IPR026838">
    <property type="entry name" value="YheC/D"/>
</dbReference>
<dbReference type="AlphaFoldDB" id="A0A6B8RM17"/>
<evidence type="ECO:0000313" key="1">
    <source>
        <dbReference type="EMBL" id="QGQ96476.1"/>
    </source>
</evidence>
<sequence length="276" mass="32460">MRRSYVLSKVKTQSGSLAEKVRKLTKTGEYIGSKWGKTNVLLHNRYLSRFIPVTRKLNESIVKEMLNEFEMIYLKPIKGTYGQGVMRVEKHSINGRIIFSYQQGTDKKRFLDFPTLYQKIKQKKLKRKYIAQQGIHLLKYNKCLFDLRIMVQKNLKKVWETTGIIGRVAHPKKIVTNYHSGGTPMSIRTIFQSYLSTKQIGEYQQVLNGFGQDVAKAMSKQYPNLNMLGIDVGVDKKLYPWIIEVNTNPDLYIFKKLKDKKIFRRMYRYAKRLKRT</sequence>
<protein>
    <submittedName>
        <fullName evidence="1">YheC/YheD family protein</fullName>
    </submittedName>
</protein>
<name>A0A6B8RM17_9BACL</name>
<dbReference type="Proteomes" id="UP000426246">
    <property type="component" value="Chromosome"/>
</dbReference>
<dbReference type="OrthoDB" id="7869153at2"/>
<reference evidence="2" key="1">
    <citation type="submission" date="2018-11" db="EMBL/GenBank/DDBJ databases">
        <title>Complete genome sequence of Paenibacillus sp. ML311-T8.</title>
        <authorList>
            <person name="Nam Y.-D."/>
            <person name="Kang J."/>
            <person name="Chung W.-H."/>
            <person name="Park Y.S."/>
        </authorList>
    </citation>
    <scope>NUCLEOTIDE SEQUENCE [LARGE SCALE GENOMIC DNA]</scope>
    <source>
        <strain evidence="2">ML311-T8</strain>
    </source>
</reference>
<evidence type="ECO:0000313" key="2">
    <source>
        <dbReference type="Proteomes" id="UP000426246"/>
    </source>
</evidence>
<organism evidence="1 2">
    <name type="scientific">Paenibacillus psychroresistens</name>
    <dbReference type="NCBI Taxonomy" id="1778678"/>
    <lineage>
        <taxon>Bacteria</taxon>
        <taxon>Bacillati</taxon>
        <taxon>Bacillota</taxon>
        <taxon>Bacilli</taxon>
        <taxon>Bacillales</taxon>
        <taxon>Paenibacillaceae</taxon>
        <taxon>Paenibacillus</taxon>
    </lineage>
</organism>
<dbReference type="RefSeq" id="WP_155701525.1">
    <property type="nucleotide sequence ID" value="NZ_CP034235.1"/>
</dbReference>